<proteinExistence type="predicted"/>
<dbReference type="RefSeq" id="WP_086435024.1">
    <property type="nucleotide sequence ID" value="NZ_FXWH01000002.1"/>
</dbReference>
<evidence type="ECO:0000256" key="1">
    <source>
        <dbReference type="SAM" id="Phobius"/>
    </source>
</evidence>
<feature type="transmembrane region" description="Helical" evidence="1">
    <location>
        <begin position="9"/>
        <end position="27"/>
    </location>
</feature>
<feature type="transmembrane region" description="Helical" evidence="1">
    <location>
        <begin position="84"/>
        <end position="101"/>
    </location>
</feature>
<name>A0A1Y6G281_9GAMM</name>
<accession>A0A1Y6G281</accession>
<dbReference type="AlphaFoldDB" id="A0A1Y6G281"/>
<gene>
    <name evidence="2" type="ORF">SAMN06297229_1887</name>
</gene>
<keyword evidence="1" id="KW-0472">Membrane</keyword>
<dbReference type="Proteomes" id="UP000194450">
    <property type="component" value="Unassembled WGS sequence"/>
</dbReference>
<keyword evidence="3" id="KW-1185">Reference proteome</keyword>
<reference evidence="3" key="1">
    <citation type="submission" date="2017-04" db="EMBL/GenBank/DDBJ databases">
        <authorList>
            <person name="Varghese N."/>
            <person name="Submissions S."/>
        </authorList>
    </citation>
    <scope>NUCLEOTIDE SEQUENCE [LARGE SCALE GENOMIC DNA]</scope>
</reference>
<keyword evidence="1" id="KW-0812">Transmembrane</keyword>
<dbReference type="EMBL" id="FXWH01000002">
    <property type="protein sequence ID" value="SMQ79968.1"/>
    <property type="molecule type" value="Genomic_DNA"/>
</dbReference>
<dbReference type="OrthoDB" id="9815205at2"/>
<keyword evidence="1" id="KW-1133">Transmembrane helix</keyword>
<protein>
    <submittedName>
        <fullName evidence="2">Uncharacterized protein</fullName>
    </submittedName>
</protein>
<evidence type="ECO:0000313" key="3">
    <source>
        <dbReference type="Proteomes" id="UP000194450"/>
    </source>
</evidence>
<evidence type="ECO:0000313" key="2">
    <source>
        <dbReference type="EMBL" id="SMQ79968.1"/>
    </source>
</evidence>
<organism evidence="2 3">
    <name type="scientific">Pseudidiomarina planktonica</name>
    <dbReference type="NCBI Taxonomy" id="1323738"/>
    <lineage>
        <taxon>Bacteria</taxon>
        <taxon>Pseudomonadati</taxon>
        <taxon>Pseudomonadota</taxon>
        <taxon>Gammaproteobacteria</taxon>
        <taxon>Alteromonadales</taxon>
        <taxon>Idiomarinaceae</taxon>
        <taxon>Pseudidiomarina</taxon>
    </lineage>
</organism>
<sequence>MSEQHFNKLRAYFITAVVLFVFGQLLWEHLQGGVVTHYFLASAEYPGFSNWWAIVVLPALAWFASTRVKKRISFEPDSAGGGALPKSVLIGFFGVLALAILQSLGFEFGHENISMYGILSLLVISFFLPVYRAECILAHVLGSTFTFGPIIPLIVISIVALISAFSNLCVGPLVVRGWRRVKPVSS</sequence>
<feature type="transmembrane region" description="Helical" evidence="1">
    <location>
        <begin position="47"/>
        <end position="64"/>
    </location>
</feature>
<feature type="transmembrane region" description="Helical" evidence="1">
    <location>
        <begin position="113"/>
        <end position="131"/>
    </location>
</feature>
<feature type="transmembrane region" description="Helical" evidence="1">
    <location>
        <begin position="151"/>
        <end position="175"/>
    </location>
</feature>